<protein>
    <submittedName>
        <fullName evidence="3">DNA/RNA nuclease SfsA</fullName>
    </submittedName>
</protein>
<dbReference type="PANTHER" id="PTHR30545:SF2">
    <property type="entry name" value="SUGAR FERMENTATION STIMULATION PROTEIN A"/>
    <property type="match status" value="1"/>
</dbReference>
<dbReference type="AlphaFoldDB" id="A0A7J3QEB4"/>
<dbReference type="PANTHER" id="PTHR30545">
    <property type="entry name" value="SUGAR FERMENTATION STIMULATION PROTEIN A"/>
    <property type="match status" value="1"/>
</dbReference>
<dbReference type="InterPro" id="IPR005224">
    <property type="entry name" value="SfsA"/>
</dbReference>
<feature type="domain" description="Sugar fermentation stimulation protein C-terminal" evidence="1">
    <location>
        <begin position="81"/>
        <end position="215"/>
    </location>
</feature>
<comment type="caution">
    <text evidence="3">The sequence shown here is derived from an EMBL/GenBank/DDBJ whole genome shotgun (WGS) entry which is preliminary data.</text>
</comment>
<accession>A0A7J3QEB4</accession>
<name>A0A7J3QEB4_9CREN</name>
<reference evidence="3" key="1">
    <citation type="journal article" date="2020" name="mSystems">
        <title>Genome- and Community-Level Interaction Insights into Carbon Utilization and Element Cycling Functions of Hydrothermarchaeota in Hydrothermal Sediment.</title>
        <authorList>
            <person name="Zhou Z."/>
            <person name="Liu Y."/>
            <person name="Xu W."/>
            <person name="Pan J."/>
            <person name="Luo Z.H."/>
            <person name="Li M."/>
        </authorList>
    </citation>
    <scope>NUCLEOTIDE SEQUENCE [LARGE SCALE GENOMIC DNA]</scope>
    <source>
        <strain evidence="3">SpSt-721</strain>
    </source>
</reference>
<sequence length="233" mass="26597">MLRIDNIILCNIIKRINRFVVRVNINNVETLAHLANTGRLSDYLVNGKIGFCIPIKASKLRYRIIAIEDQEYAALIDTKLHEVAFIESIKRNFIPWLPNCFIYGRNINVDDSIIDFGLLCNGSKIFIELKSAVLRIQNIYASYPDCPSKRGRKQLESLSKIAKYVKSYVVFIAALPNIKGFKPSCDIDPDLCSAMKIAYRNNVVFKSINIFFDPKNNNIVLADNDLPIDFNFN</sequence>
<dbReference type="Pfam" id="PF17746">
    <property type="entry name" value="SfsA_N"/>
    <property type="match status" value="1"/>
</dbReference>
<dbReference type="CDD" id="cd22358">
    <property type="entry name" value="SfsA-like_archaeal"/>
    <property type="match status" value="1"/>
</dbReference>
<evidence type="ECO:0000259" key="2">
    <source>
        <dbReference type="Pfam" id="PF17746"/>
    </source>
</evidence>
<dbReference type="InterPro" id="IPR041465">
    <property type="entry name" value="SfsA_N"/>
</dbReference>
<evidence type="ECO:0000259" key="1">
    <source>
        <dbReference type="Pfam" id="PF03749"/>
    </source>
</evidence>
<dbReference type="Gene3D" id="3.40.1350.60">
    <property type="match status" value="1"/>
</dbReference>
<dbReference type="EMBL" id="DTET01000021">
    <property type="protein sequence ID" value="HGV66282.1"/>
    <property type="molecule type" value="Genomic_DNA"/>
</dbReference>
<organism evidence="3">
    <name type="scientific">Ignisphaera aggregans</name>
    <dbReference type="NCBI Taxonomy" id="334771"/>
    <lineage>
        <taxon>Archaea</taxon>
        <taxon>Thermoproteota</taxon>
        <taxon>Thermoprotei</taxon>
        <taxon>Desulfurococcales</taxon>
        <taxon>Desulfurococcaceae</taxon>
        <taxon>Ignisphaera</taxon>
    </lineage>
</organism>
<feature type="domain" description="SfsA N-terminal OB" evidence="2">
    <location>
        <begin position="13"/>
        <end position="75"/>
    </location>
</feature>
<dbReference type="GO" id="GO:0003677">
    <property type="term" value="F:DNA binding"/>
    <property type="evidence" value="ECO:0007669"/>
    <property type="project" value="InterPro"/>
</dbReference>
<dbReference type="Gene3D" id="2.40.50.580">
    <property type="match status" value="1"/>
</dbReference>
<dbReference type="Pfam" id="PF03749">
    <property type="entry name" value="SfsA"/>
    <property type="match status" value="1"/>
</dbReference>
<gene>
    <name evidence="3" type="primary">sfsA</name>
    <name evidence="3" type="ORF">ENV02_00495</name>
</gene>
<dbReference type="InterPro" id="IPR040452">
    <property type="entry name" value="SfsA_C"/>
</dbReference>
<evidence type="ECO:0000313" key="3">
    <source>
        <dbReference type="EMBL" id="HGV66282.1"/>
    </source>
</evidence>
<dbReference type="NCBIfam" id="TIGR00230">
    <property type="entry name" value="sfsA"/>
    <property type="match status" value="1"/>
</dbReference>
<proteinExistence type="predicted"/>